<protein>
    <submittedName>
        <fullName evidence="4">Uncharacterized protein LOC115480199</fullName>
    </submittedName>
</protein>
<organism evidence="3 4">
    <name type="scientific">Microcaecilia unicolor</name>
    <dbReference type="NCBI Taxonomy" id="1415580"/>
    <lineage>
        <taxon>Eukaryota</taxon>
        <taxon>Metazoa</taxon>
        <taxon>Chordata</taxon>
        <taxon>Craniata</taxon>
        <taxon>Vertebrata</taxon>
        <taxon>Euteleostomi</taxon>
        <taxon>Amphibia</taxon>
        <taxon>Gymnophiona</taxon>
        <taxon>Siphonopidae</taxon>
        <taxon>Microcaecilia</taxon>
    </lineage>
</organism>
<name>A0A6P7ZAF1_9AMPH</name>
<dbReference type="KEGG" id="muo:115480199"/>
<keyword evidence="3" id="KW-1185">Reference proteome</keyword>
<dbReference type="Proteomes" id="UP000515156">
    <property type="component" value="Chromosome 11"/>
</dbReference>
<feature type="compositionally biased region" description="Polar residues" evidence="1">
    <location>
        <begin position="143"/>
        <end position="157"/>
    </location>
</feature>
<reference evidence="4" key="2">
    <citation type="submission" date="2025-08" db="UniProtKB">
        <authorList>
            <consortium name="RefSeq"/>
        </authorList>
    </citation>
    <scope>IDENTIFICATION</scope>
</reference>
<keyword evidence="2" id="KW-0472">Membrane</keyword>
<accession>A0A6P7ZAF1</accession>
<dbReference type="InParanoid" id="A0A6P7ZAF1"/>
<reference evidence="3" key="1">
    <citation type="submission" date="2024-06" db="UniProtKB">
        <authorList>
            <consortium name="RefSeq"/>
        </authorList>
    </citation>
    <scope>NUCLEOTIDE SEQUENCE [LARGE SCALE GENOMIC DNA]</scope>
</reference>
<feature type="compositionally biased region" description="Polar residues" evidence="1">
    <location>
        <begin position="123"/>
        <end position="136"/>
    </location>
</feature>
<feature type="compositionally biased region" description="Basic and acidic residues" evidence="1">
    <location>
        <begin position="175"/>
        <end position="198"/>
    </location>
</feature>
<evidence type="ECO:0000256" key="2">
    <source>
        <dbReference type="SAM" id="Phobius"/>
    </source>
</evidence>
<dbReference type="RefSeq" id="XP_030074558.1">
    <property type="nucleotide sequence ID" value="XM_030218698.1"/>
</dbReference>
<dbReference type="OrthoDB" id="8848457at2759"/>
<evidence type="ECO:0000256" key="1">
    <source>
        <dbReference type="SAM" id="MobiDB-lite"/>
    </source>
</evidence>
<keyword evidence="2" id="KW-0812">Transmembrane</keyword>
<gene>
    <name evidence="4" type="primary">LOC115480199</name>
</gene>
<feature type="compositionally biased region" description="Polar residues" evidence="1">
    <location>
        <begin position="202"/>
        <end position="211"/>
    </location>
</feature>
<evidence type="ECO:0000313" key="4">
    <source>
        <dbReference type="RefSeq" id="XP_030074558.1"/>
    </source>
</evidence>
<dbReference type="GeneID" id="115480199"/>
<feature type="region of interest" description="Disordered" evidence="1">
    <location>
        <begin position="122"/>
        <end position="211"/>
    </location>
</feature>
<sequence length="211" mass="23234">MDLDSQGSVSFEAQHLFQHGSQKEESLYINYRPPSLDAILLPKHVLYLLMAAFVVIAVAYAIVGHLIKDLMHDFADWAFGPKPEEQKGTGGLGCAIENQDMDEEAVQKVDEISVFVGEESNRPYESNSKFTQSGSISPLLEANPTSHQTGHRATSLSRPPAEVRSSGVAGNQPDESGKPALEDLWRTPTVSKHDELGKKFQTKQQLSKQET</sequence>
<feature type="transmembrane region" description="Helical" evidence="2">
    <location>
        <begin position="44"/>
        <end position="63"/>
    </location>
</feature>
<evidence type="ECO:0000313" key="3">
    <source>
        <dbReference type="Proteomes" id="UP000515156"/>
    </source>
</evidence>
<proteinExistence type="predicted"/>
<dbReference type="AlphaFoldDB" id="A0A6P7ZAF1"/>
<keyword evidence="2" id="KW-1133">Transmembrane helix</keyword>